<reference evidence="1" key="1">
    <citation type="submission" date="2019-08" db="EMBL/GenBank/DDBJ databases">
        <authorList>
            <person name="Kucharzyk K."/>
            <person name="Murdoch R.W."/>
            <person name="Higgins S."/>
            <person name="Loffler F."/>
        </authorList>
    </citation>
    <scope>NUCLEOTIDE SEQUENCE</scope>
</reference>
<sequence>MPQLGSKEEPLSFIPGNPPSFASEIIGDPFADRNRYALRIDFLSNPPMFKISETHCAKTWLLDPRAPQVEKPKVIVELRERMAKAADELLRHEGGNANEK</sequence>
<name>A0A645J5M3_9ZZZZ</name>
<gene>
    <name evidence="1" type="primary">oppD_90</name>
    <name evidence="1" type="ORF">SDC9_206664</name>
</gene>
<dbReference type="AlphaFoldDB" id="A0A645J5M3"/>
<keyword evidence="1" id="KW-0547">Nucleotide-binding</keyword>
<keyword evidence="1" id="KW-0067">ATP-binding</keyword>
<accession>A0A645J5M3</accession>
<proteinExistence type="predicted"/>
<evidence type="ECO:0000313" key="1">
    <source>
        <dbReference type="EMBL" id="MPN58948.1"/>
    </source>
</evidence>
<organism evidence="1">
    <name type="scientific">bioreactor metagenome</name>
    <dbReference type="NCBI Taxonomy" id="1076179"/>
    <lineage>
        <taxon>unclassified sequences</taxon>
        <taxon>metagenomes</taxon>
        <taxon>ecological metagenomes</taxon>
    </lineage>
</organism>
<dbReference type="GO" id="GO:0005524">
    <property type="term" value="F:ATP binding"/>
    <property type="evidence" value="ECO:0007669"/>
    <property type="project" value="UniProtKB-KW"/>
</dbReference>
<dbReference type="EMBL" id="VSSQ01132356">
    <property type="protein sequence ID" value="MPN58948.1"/>
    <property type="molecule type" value="Genomic_DNA"/>
</dbReference>
<protein>
    <submittedName>
        <fullName evidence="1">Oligopeptide transport ATP-binding protein OppD</fullName>
    </submittedName>
</protein>
<comment type="caution">
    <text evidence="1">The sequence shown here is derived from an EMBL/GenBank/DDBJ whole genome shotgun (WGS) entry which is preliminary data.</text>
</comment>